<comment type="subcellular location">
    <subcellularLocation>
        <location evidence="1">Membrane</location>
        <topology evidence="1">Single-pass membrane protein</topology>
    </subcellularLocation>
</comment>
<accession>A0A6I8NXR1</accession>
<evidence type="ECO:0000313" key="6">
    <source>
        <dbReference type="Proteomes" id="UP000002279"/>
    </source>
</evidence>
<evidence type="ECO:0000256" key="2">
    <source>
        <dbReference type="ARBA" id="ARBA00022734"/>
    </source>
</evidence>
<dbReference type="InParanoid" id="A0A6I8NXR1"/>
<dbReference type="Ensembl" id="ENSOANT00000063303.1">
    <property type="protein sequence ID" value="ENSOANP00000045203.1"/>
    <property type="gene ID" value="ENSOANG00000030897.2"/>
</dbReference>
<dbReference type="GO" id="GO:0030246">
    <property type="term" value="F:carbohydrate binding"/>
    <property type="evidence" value="ECO:0007669"/>
    <property type="project" value="UniProtKB-KW"/>
</dbReference>
<reference evidence="5" key="3">
    <citation type="submission" date="2025-09" db="UniProtKB">
        <authorList>
            <consortium name="Ensembl"/>
        </authorList>
    </citation>
    <scope>IDENTIFICATION</scope>
    <source>
        <strain evidence="5">Glennie</strain>
    </source>
</reference>
<dbReference type="InterPro" id="IPR001304">
    <property type="entry name" value="C-type_lectin-like"/>
</dbReference>
<keyword evidence="2" id="KW-0430">Lectin</keyword>
<protein>
    <recommendedName>
        <fullName evidence="4">C-type lectin domain-containing protein</fullName>
    </recommendedName>
</protein>
<dbReference type="PANTHER" id="PTHR46746:SF3">
    <property type="entry name" value="C-TYPE LECTIN DOMAIN-CONTAINING PROTEIN-RELATED"/>
    <property type="match status" value="1"/>
</dbReference>
<keyword evidence="3" id="KW-0472">Membrane</keyword>
<keyword evidence="6" id="KW-1185">Reference proteome</keyword>
<reference evidence="5 6" key="1">
    <citation type="journal article" date="2008" name="Nature">
        <title>Genome analysis of the platypus reveals unique signatures of evolution.</title>
        <authorList>
            <person name="Warren W.C."/>
            <person name="Hillier L.W."/>
            <person name="Marshall Graves J.A."/>
            <person name="Birney E."/>
            <person name="Ponting C.P."/>
            <person name="Grutzner F."/>
            <person name="Belov K."/>
            <person name="Miller W."/>
            <person name="Clarke L."/>
            <person name="Chinwalla A.T."/>
            <person name="Yang S.P."/>
            <person name="Heger A."/>
            <person name="Locke D.P."/>
            <person name="Miethke P."/>
            <person name="Waters P.D."/>
            <person name="Veyrunes F."/>
            <person name="Fulton L."/>
            <person name="Fulton B."/>
            <person name="Graves T."/>
            <person name="Wallis J."/>
            <person name="Puente X.S."/>
            <person name="Lopez-Otin C."/>
            <person name="Ordonez G.R."/>
            <person name="Eichler E.E."/>
            <person name="Chen L."/>
            <person name="Cheng Z."/>
            <person name="Deakin J.E."/>
            <person name="Alsop A."/>
            <person name="Thompson K."/>
            <person name="Kirby P."/>
            <person name="Papenfuss A.T."/>
            <person name="Wakefield M.J."/>
            <person name="Olender T."/>
            <person name="Lancet D."/>
            <person name="Huttley G.A."/>
            <person name="Smit A.F."/>
            <person name="Pask A."/>
            <person name="Temple-Smith P."/>
            <person name="Batzer M.A."/>
            <person name="Walker J.A."/>
            <person name="Konkel M.K."/>
            <person name="Harris R.S."/>
            <person name="Whittington C.M."/>
            <person name="Wong E.S."/>
            <person name="Gemmell N.J."/>
            <person name="Buschiazzo E."/>
            <person name="Vargas Jentzsch I.M."/>
            <person name="Merkel A."/>
            <person name="Schmitz J."/>
            <person name="Zemann A."/>
            <person name="Churakov G."/>
            <person name="Kriegs J.O."/>
            <person name="Brosius J."/>
            <person name="Murchison E.P."/>
            <person name="Sachidanandam R."/>
            <person name="Smith C."/>
            <person name="Hannon G.J."/>
            <person name="Tsend-Ayush E."/>
            <person name="McMillan D."/>
            <person name="Attenborough R."/>
            <person name="Rens W."/>
            <person name="Ferguson-Smith M."/>
            <person name="Lefevre C.M."/>
            <person name="Sharp J.A."/>
            <person name="Nicholas K.R."/>
            <person name="Ray D.A."/>
            <person name="Kube M."/>
            <person name="Reinhardt R."/>
            <person name="Pringle T.H."/>
            <person name="Taylor J."/>
            <person name="Jones R.C."/>
            <person name="Nixon B."/>
            <person name="Dacheux J.L."/>
            <person name="Niwa H."/>
            <person name="Sekita Y."/>
            <person name="Huang X."/>
            <person name="Stark A."/>
            <person name="Kheradpour P."/>
            <person name="Kellis M."/>
            <person name="Flicek P."/>
            <person name="Chen Y."/>
            <person name="Webber C."/>
            <person name="Hardison R."/>
            <person name="Nelson J."/>
            <person name="Hallsworth-Pepin K."/>
            <person name="Delehaunty K."/>
            <person name="Markovic C."/>
            <person name="Minx P."/>
            <person name="Feng Y."/>
            <person name="Kremitzki C."/>
            <person name="Mitreva M."/>
            <person name="Glasscock J."/>
            <person name="Wylie T."/>
            <person name="Wohldmann P."/>
            <person name="Thiru P."/>
            <person name="Nhan M.N."/>
            <person name="Pohl C.S."/>
            <person name="Smith S.M."/>
            <person name="Hou S."/>
            <person name="Nefedov M."/>
            <person name="de Jong P.J."/>
            <person name="Renfree M.B."/>
            <person name="Mardis E.R."/>
            <person name="Wilson R.K."/>
        </authorList>
    </citation>
    <scope>NUCLEOTIDE SEQUENCE [LARGE SCALE GENOMIC DNA]</scope>
    <source>
        <strain evidence="5 6">Glennie</strain>
    </source>
</reference>
<sequence length="284" mass="31341">MQNEEGYEVLNIHTKPKISSQPLPDFHQPPPWQGTVLKVSGVMNIILLVTLVTLSAFVSPKETSTQRQCPADWKSDGGKCYWFSNVTDKKSWNESIEFCAEMKSNLTTIQEMCDLGFIWSQIPASKYYWIGLHIPKSRGNWTWLDGSALDWSLFPWMPPVAGDPSESGLHGDPHSPGSDVGADLFRAASGHRSHPQLIIGSGCAFQALGANGPGWTALPLSGTLTQVWQTHPEPGAGRCRMKKATQCSSSRPNRRCLSAHLQIPMDPLRGWGCGWGSSRKWPTL</sequence>
<evidence type="ECO:0000259" key="4">
    <source>
        <dbReference type="PROSITE" id="PS50041"/>
    </source>
</evidence>
<dbReference type="CDD" id="cd03593">
    <property type="entry name" value="CLECT_NK_receptors_like"/>
    <property type="match status" value="1"/>
</dbReference>
<dbReference type="Gene3D" id="3.10.100.10">
    <property type="entry name" value="Mannose-Binding Protein A, subunit A"/>
    <property type="match status" value="1"/>
</dbReference>
<feature type="transmembrane region" description="Helical" evidence="3">
    <location>
        <begin position="39"/>
        <end position="58"/>
    </location>
</feature>
<dbReference type="PROSITE" id="PS50041">
    <property type="entry name" value="C_TYPE_LECTIN_2"/>
    <property type="match status" value="1"/>
</dbReference>
<dbReference type="Proteomes" id="UP000002279">
    <property type="component" value="Chromosome 17"/>
</dbReference>
<evidence type="ECO:0000256" key="3">
    <source>
        <dbReference type="SAM" id="Phobius"/>
    </source>
</evidence>
<dbReference type="AlphaFoldDB" id="A0A6I8NXR1"/>
<evidence type="ECO:0000313" key="5">
    <source>
        <dbReference type="Ensembl" id="ENSOANP00000045203.1"/>
    </source>
</evidence>
<dbReference type="SMART" id="SM00034">
    <property type="entry name" value="CLECT"/>
    <property type="match status" value="1"/>
</dbReference>
<dbReference type="SUPFAM" id="SSF56436">
    <property type="entry name" value="C-type lectin-like"/>
    <property type="match status" value="1"/>
</dbReference>
<evidence type="ECO:0000256" key="1">
    <source>
        <dbReference type="ARBA" id="ARBA00004167"/>
    </source>
</evidence>
<dbReference type="PANTHER" id="PTHR46746">
    <property type="entry name" value="KILLER CELL LECTIN-LIKE RECEPTOR SUBFAMILY F MEMBER 2"/>
    <property type="match status" value="1"/>
</dbReference>
<dbReference type="GO" id="GO:0005886">
    <property type="term" value="C:plasma membrane"/>
    <property type="evidence" value="ECO:0000318"/>
    <property type="project" value="GO_Central"/>
</dbReference>
<dbReference type="GeneTree" id="ENSGT00940000163123"/>
<feature type="domain" description="C-type lectin" evidence="4">
    <location>
        <begin position="76"/>
        <end position="168"/>
    </location>
</feature>
<dbReference type="InterPro" id="IPR016186">
    <property type="entry name" value="C-type_lectin-like/link_sf"/>
</dbReference>
<dbReference type="InterPro" id="IPR051379">
    <property type="entry name" value="C-type_Lectin_Receptor_IMM"/>
</dbReference>
<dbReference type="InterPro" id="IPR033992">
    <property type="entry name" value="NKR-like_CTLD"/>
</dbReference>
<organism evidence="5 6">
    <name type="scientific">Ornithorhynchus anatinus</name>
    <name type="common">Duckbill platypus</name>
    <dbReference type="NCBI Taxonomy" id="9258"/>
    <lineage>
        <taxon>Eukaryota</taxon>
        <taxon>Metazoa</taxon>
        <taxon>Chordata</taxon>
        <taxon>Craniata</taxon>
        <taxon>Vertebrata</taxon>
        <taxon>Euteleostomi</taxon>
        <taxon>Mammalia</taxon>
        <taxon>Monotremata</taxon>
        <taxon>Ornithorhynchidae</taxon>
        <taxon>Ornithorhynchus</taxon>
    </lineage>
</organism>
<keyword evidence="3" id="KW-0812">Transmembrane</keyword>
<dbReference type="InterPro" id="IPR016187">
    <property type="entry name" value="CTDL_fold"/>
</dbReference>
<dbReference type="Pfam" id="PF00059">
    <property type="entry name" value="Lectin_C"/>
    <property type="match status" value="1"/>
</dbReference>
<keyword evidence="3" id="KW-1133">Transmembrane helix</keyword>
<proteinExistence type="predicted"/>
<dbReference type="Bgee" id="ENSOANG00000030897">
    <property type="expression patterns" value="Expressed in liver and 6 other cell types or tissues"/>
</dbReference>
<name>A0A6I8NXR1_ORNAN</name>
<gene>
    <name evidence="5" type="primary">LOC103170991</name>
</gene>
<reference evidence="5" key="2">
    <citation type="submission" date="2025-08" db="UniProtKB">
        <authorList>
            <consortium name="Ensembl"/>
        </authorList>
    </citation>
    <scope>IDENTIFICATION</scope>
    <source>
        <strain evidence="5">Glennie</strain>
    </source>
</reference>